<sequence>MNKNNFSLESQTDWERLDGMTDDDIDFSDIPELTAEQLQSMKPARKFFAEQGISFDLTPPHVVTVYHQDQQTTTHLLAPASHIVTLDADVQSFFPDSESVNRVLRSLIALIPQQAKPTNIATTKPQ</sequence>
<dbReference type="AlphaFoldDB" id="A0A3B0VYR9"/>
<accession>A0A3B0VYR9</accession>
<proteinExistence type="predicted"/>
<gene>
    <name evidence="1" type="ORF">MNBD_CHLOROFLEXI01-3028</name>
</gene>
<evidence type="ECO:0000313" key="1">
    <source>
        <dbReference type="EMBL" id="VAW43557.1"/>
    </source>
</evidence>
<name>A0A3B0VYR9_9ZZZZ</name>
<dbReference type="EMBL" id="UOEU01001110">
    <property type="protein sequence ID" value="VAW43557.1"/>
    <property type="molecule type" value="Genomic_DNA"/>
</dbReference>
<reference evidence="1" key="1">
    <citation type="submission" date="2018-06" db="EMBL/GenBank/DDBJ databases">
        <authorList>
            <person name="Zhirakovskaya E."/>
        </authorList>
    </citation>
    <scope>NUCLEOTIDE SEQUENCE</scope>
</reference>
<protein>
    <submittedName>
        <fullName evidence="1">Uncharacterized protein</fullName>
    </submittedName>
</protein>
<organism evidence="1">
    <name type="scientific">hydrothermal vent metagenome</name>
    <dbReference type="NCBI Taxonomy" id="652676"/>
    <lineage>
        <taxon>unclassified sequences</taxon>
        <taxon>metagenomes</taxon>
        <taxon>ecological metagenomes</taxon>
    </lineage>
</organism>